<comment type="caution">
    <text evidence="2">The sequence shown here is derived from an EMBL/GenBank/DDBJ whole genome shotgun (WGS) entry which is preliminary data.</text>
</comment>
<evidence type="ECO:0000313" key="2">
    <source>
        <dbReference type="EMBL" id="MDQ0365028.1"/>
    </source>
</evidence>
<organism evidence="2 3">
    <name type="scientific">Catenuloplanes indicus</name>
    <dbReference type="NCBI Taxonomy" id="137267"/>
    <lineage>
        <taxon>Bacteria</taxon>
        <taxon>Bacillati</taxon>
        <taxon>Actinomycetota</taxon>
        <taxon>Actinomycetes</taxon>
        <taxon>Micromonosporales</taxon>
        <taxon>Micromonosporaceae</taxon>
        <taxon>Catenuloplanes</taxon>
    </lineage>
</organism>
<evidence type="ECO:0000256" key="1">
    <source>
        <dbReference type="SAM" id="MobiDB-lite"/>
    </source>
</evidence>
<proteinExistence type="predicted"/>
<sequence>MWSGLDGATSQVVAVRVTAVEPSGDHPGPVRQRPARSHVWCGNDAGPDRAMTTTPDRRTAGASSYSLGLHGADDGP</sequence>
<feature type="region of interest" description="Disordered" evidence="1">
    <location>
        <begin position="19"/>
        <end position="76"/>
    </location>
</feature>
<dbReference type="EMBL" id="JAUSUZ010000001">
    <property type="protein sequence ID" value="MDQ0365028.1"/>
    <property type="molecule type" value="Genomic_DNA"/>
</dbReference>
<protein>
    <submittedName>
        <fullName evidence="2">Uncharacterized protein</fullName>
    </submittedName>
</protein>
<name>A0AAE4AYG5_9ACTN</name>
<accession>A0AAE4AYG5</accession>
<reference evidence="2 3" key="1">
    <citation type="submission" date="2023-07" db="EMBL/GenBank/DDBJ databases">
        <title>Sequencing the genomes of 1000 actinobacteria strains.</title>
        <authorList>
            <person name="Klenk H.-P."/>
        </authorList>
    </citation>
    <scope>NUCLEOTIDE SEQUENCE [LARGE SCALE GENOMIC DNA]</scope>
    <source>
        <strain evidence="2 3">DSM 44709</strain>
    </source>
</reference>
<evidence type="ECO:0000313" key="3">
    <source>
        <dbReference type="Proteomes" id="UP001240236"/>
    </source>
</evidence>
<gene>
    <name evidence="2" type="ORF">J2S42_001697</name>
</gene>
<dbReference type="Proteomes" id="UP001240236">
    <property type="component" value="Unassembled WGS sequence"/>
</dbReference>
<dbReference type="AlphaFoldDB" id="A0AAE4AYG5"/>
<keyword evidence="3" id="KW-1185">Reference proteome</keyword>